<dbReference type="InterPro" id="IPR029039">
    <property type="entry name" value="Flavoprotein-like_sf"/>
</dbReference>
<evidence type="ECO:0000313" key="2">
    <source>
        <dbReference type="EMBL" id="GAA4115017.1"/>
    </source>
</evidence>
<dbReference type="Pfam" id="PF03358">
    <property type="entry name" value="FMN_red"/>
    <property type="match status" value="1"/>
</dbReference>
<dbReference type="PANTHER" id="PTHR30543:SF21">
    <property type="entry name" value="NAD(P)H-DEPENDENT FMN REDUCTASE LOT6"/>
    <property type="match status" value="1"/>
</dbReference>
<dbReference type="InterPro" id="IPR050712">
    <property type="entry name" value="NAD(P)H-dep_reductase"/>
</dbReference>
<dbReference type="InterPro" id="IPR005025">
    <property type="entry name" value="FMN_Rdtase-like_dom"/>
</dbReference>
<proteinExistence type="predicted"/>
<gene>
    <name evidence="2" type="ORF">GCM10022215_13500</name>
</gene>
<dbReference type="SUPFAM" id="SSF52218">
    <property type="entry name" value="Flavoproteins"/>
    <property type="match status" value="1"/>
</dbReference>
<accession>A0ABP7XI37</accession>
<feature type="domain" description="NADPH-dependent FMN reductase-like" evidence="1">
    <location>
        <begin position="8"/>
        <end position="150"/>
    </location>
</feature>
<name>A0ABP7XI37_9ACTN</name>
<dbReference type="EMBL" id="BAAAZH010000011">
    <property type="protein sequence ID" value="GAA4115017.1"/>
    <property type="molecule type" value="Genomic_DNA"/>
</dbReference>
<comment type="caution">
    <text evidence="2">The sequence shown here is derived from an EMBL/GenBank/DDBJ whole genome shotgun (WGS) entry which is preliminary data.</text>
</comment>
<sequence>MSRPVLQIIAASTRPGRKGIAIARWLEQVAREQDVFDVELIDLAEVGLPLMDEPNHPRLRSYTHDHTRAWSATIARGDAYVFVTPEYNHSFPATLKNALDYLFAEWGDKPAGLASYGGVSAGLRSAAALKPVLTSLRMVPAVEAVSLPFAMAAVDAEGVYHPTEEATASAVAMLGELVRLDGVLRPGRAAAAGA</sequence>
<dbReference type="Proteomes" id="UP001501495">
    <property type="component" value="Unassembled WGS sequence"/>
</dbReference>
<organism evidence="2 3">
    <name type="scientific">Nocardioides fonticola</name>
    <dbReference type="NCBI Taxonomy" id="450363"/>
    <lineage>
        <taxon>Bacteria</taxon>
        <taxon>Bacillati</taxon>
        <taxon>Actinomycetota</taxon>
        <taxon>Actinomycetes</taxon>
        <taxon>Propionibacteriales</taxon>
        <taxon>Nocardioidaceae</taxon>
        <taxon>Nocardioides</taxon>
    </lineage>
</organism>
<reference evidence="3" key="1">
    <citation type="journal article" date="2019" name="Int. J. Syst. Evol. Microbiol.">
        <title>The Global Catalogue of Microorganisms (GCM) 10K type strain sequencing project: providing services to taxonomists for standard genome sequencing and annotation.</title>
        <authorList>
            <consortium name="The Broad Institute Genomics Platform"/>
            <consortium name="The Broad Institute Genome Sequencing Center for Infectious Disease"/>
            <person name="Wu L."/>
            <person name="Ma J."/>
        </authorList>
    </citation>
    <scope>NUCLEOTIDE SEQUENCE [LARGE SCALE GENOMIC DNA]</scope>
    <source>
        <strain evidence="3">JCM 16703</strain>
    </source>
</reference>
<protein>
    <submittedName>
        <fullName evidence="2">NAD(P)H-dependent oxidoreductase</fullName>
    </submittedName>
</protein>
<evidence type="ECO:0000313" key="3">
    <source>
        <dbReference type="Proteomes" id="UP001501495"/>
    </source>
</evidence>
<dbReference type="RefSeq" id="WP_344732524.1">
    <property type="nucleotide sequence ID" value="NZ_BAAAZH010000011.1"/>
</dbReference>
<dbReference type="PANTHER" id="PTHR30543">
    <property type="entry name" value="CHROMATE REDUCTASE"/>
    <property type="match status" value="1"/>
</dbReference>
<evidence type="ECO:0000259" key="1">
    <source>
        <dbReference type="Pfam" id="PF03358"/>
    </source>
</evidence>
<keyword evidence="3" id="KW-1185">Reference proteome</keyword>
<dbReference type="Gene3D" id="3.40.50.360">
    <property type="match status" value="1"/>
</dbReference>